<protein>
    <recommendedName>
        <fullName evidence="3">DUF937 domain-containing protein</fullName>
    </recommendedName>
</protein>
<dbReference type="Gene3D" id="1.10.10.690">
    <property type="entry name" value="YidB-like"/>
    <property type="match status" value="1"/>
</dbReference>
<gene>
    <name evidence="1" type="ORF">GCM10011487_16840</name>
</gene>
<organism evidence="1 2">
    <name type="scientific">Steroidobacter agaridevorans</name>
    <dbReference type="NCBI Taxonomy" id="2695856"/>
    <lineage>
        <taxon>Bacteria</taxon>
        <taxon>Pseudomonadati</taxon>
        <taxon>Pseudomonadota</taxon>
        <taxon>Gammaproteobacteria</taxon>
        <taxon>Steroidobacterales</taxon>
        <taxon>Steroidobacteraceae</taxon>
        <taxon>Steroidobacter</taxon>
    </lineage>
</organism>
<dbReference type="InterPro" id="IPR045372">
    <property type="entry name" value="YidB"/>
</dbReference>
<name>A0A829Y8P6_9GAMM</name>
<evidence type="ECO:0008006" key="3">
    <source>
        <dbReference type="Google" id="ProtNLM"/>
    </source>
</evidence>
<dbReference type="AlphaFoldDB" id="A0A829Y8P6"/>
<reference evidence="2" key="1">
    <citation type="submission" date="2020-01" db="EMBL/GenBank/DDBJ databases">
        <title>'Steroidobacter agaridevorans' sp. nov., agar-degrading bacteria isolated from rhizosphere soils.</title>
        <authorList>
            <person name="Ikenaga M."/>
            <person name="Kataoka M."/>
            <person name="Murouchi A."/>
            <person name="Katsuragi S."/>
            <person name="Sakai M."/>
        </authorList>
    </citation>
    <scope>NUCLEOTIDE SEQUENCE [LARGE SCALE GENOMIC DNA]</scope>
    <source>
        <strain evidence="2">YU21-B</strain>
    </source>
</reference>
<evidence type="ECO:0000313" key="2">
    <source>
        <dbReference type="Proteomes" id="UP000445000"/>
    </source>
</evidence>
<accession>A0A829Y8P6</accession>
<dbReference type="InterPro" id="IPR027405">
    <property type="entry name" value="YidB-like"/>
</dbReference>
<keyword evidence="2" id="KW-1185">Reference proteome</keyword>
<comment type="caution">
    <text evidence="1">The sequence shown here is derived from an EMBL/GenBank/DDBJ whole genome shotgun (WGS) entry which is preliminary data.</text>
</comment>
<proteinExistence type="predicted"/>
<dbReference type="EMBL" id="BLJN01000002">
    <property type="protein sequence ID" value="GFE79684.1"/>
    <property type="molecule type" value="Genomic_DNA"/>
</dbReference>
<dbReference type="Pfam" id="PF20159">
    <property type="entry name" value="YidB"/>
    <property type="match status" value="1"/>
</dbReference>
<dbReference type="Proteomes" id="UP000445000">
    <property type="component" value="Unassembled WGS sequence"/>
</dbReference>
<evidence type="ECO:0000313" key="1">
    <source>
        <dbReference type="EMBL" id="GFE79684.1"/>
    </source>
</evidence>
<dbReference type="SUPFAM" id="SSF140804">
    <property type="entry name" value="YidB-like"/>
    <property type="match status" value="1"/>
</dbReference>
<sequence length="136" mass="13516">MGLLDQISGAVGGMLGQGQAGVQGGANTGLLQQVIGMLGSPGALSNITKGFHGAGLDNVLQSWVGTGQNLPITGDQVKQVLGSGNVADLGARAGLSESDASNELAGMLPQVIDKLTPDGKLPSQGDLSSVIGKLFH</sequence>
<dbReference type="RefSeq" id="WP_161811454.1">
    <property type="nucleotide sequence ID" value="NZ_BLJN01000002.1"/>
</dbReference>